<gene>
    <name evidence="1" type="ORF">TU86_05445</name>
</gene>
<accession>A0A0J6IRV6</accession>
<dbReference type="Proteomes" id="UP000036325">
    <property type="component" value="Unassembled WGS sequence"/>
</dbReference>
<accession>A0A0J6J5D3</accession>
<sequence>MGAVYAKQRECHITAICCQPVDNPQISSNPCEMGLLGFFKDPNRLGLGTLIAIKNKALID</sequence>
<dbReference type="STRING" id="1608994.TU86_05445"/>
<organism evidence="1 2">
    <name type="scientific">Pseudomonas weihenstephanensis</name>
    <dbReference type="NCBI Taxonomy" id="1608994"/>
    <lineage>
        <taxon>Bacteria</taxon>
        <taxon>Pseudomonadati</taxon>
        <taxon>Pseudomonadota</taxon>
        <taxon>Gammaproteobacteria</taxon>
        <taxon>Pseudomonadales</taxon>
        <taxon>Pseudomonadaceae</taxon>
        <taxon>Pseudomonas</taxon>
    </lineage>
</organism>
<dbReference type="EMBL" id="JYLF01000002">
    <property type="protein sequence ID" value="KMN14742.1"/>
    <property type="molecule type" value="Genomic_DNA"/>
</dbReference>
<proteinExistence type="predicted"/>
<evidence type="ECO:0000313" key="1">
    <source>
        <dbReference type="EMBL" id="KMN14742.1"/>
    </source>
</evidence>
<reference evidence="1 2" key="1">
    <citation type="submission" date="2015-02" db="EMBL/GenBank/DDBJ databases">
        <title>Pseudomonas helleri sp. nov. and Pseudomonas weihenstephanensis sp. nov., isolated from raw cows milk.</title>
        <authorList>
            <person name="von Neubeck M."/>
            <person name="Huptas C."/>
            <person name="Wenning M."/>
            <person name="Scherer S."/>
        </authorList>
    </citation>
    <scope>NUCLEOTIDE SEQUENCE [LARGE SCALE GENOMIC DNA]</scope>
    <source>
        <strain evidence="1 2">DSM 29166</strain>
    </source>
</reference>
<dbReference type="PATRIC" id="fig|1608994.3.peg.1685"/>
<dbReference type="AlphaFoldDB" id="A0A0J6J5D3"/>
<comment type="caution">
    <text evidence="1">The sequence shown here is derived from an EMBL/GenBank/DDBJ whole genome shotgun (WGS) entry which is preliminary data.</text>
</comment>
<protein>
    <submittedName>
        <fullName evidence="1">Uncharacterized protein</fullName>
    </submittedName>
</protein>
<evidence type="ECO:0000313" key="2">
    <source>
        <dbReference type="Proteomes" id="UP000036325"/>
    </source>
</evidence>
<name>A0A0J6J5D3_9PSED</name>